<dbReference type="PANTHER" id="PTHR34220">
    <property type="entry name" value="SENSOR HISTIDINE KINASE YPDA"/>
    <property type="match status" value="1"/>
</dbReference>
<feature type="transmembrane region" description="Helical" evidence="1">
    <location>
        <begin position="121"/>
        <end position="142"/>
    </location>
</feature>
<keyword evidence="1" id="KW-0812">Transmembrane</keyword>
<dbReference type="Gene3D" id="3.30.565.10">
    <property type="entry name" value="Histidine kinase-like ATPase, C-terminal domain"/>
    <property type="match status" value="1"/>
</dbReference>
<protein>
    <submittedName>
        <fullName evidence="3">Autolysis histidine kinase LytS</fullName>
    </submittedName>
</protein>
<keyword evidence="1" id="KW-1133">Transmembrane helix</keyword>
<accession>A0A3B1ADK3</accession>
<dbReference type="PANTHER" id="PTHR34220:SF7">
    <property type="entry name" value="SENSOR HISTIDINE KINASE YPDA"/>
    <property type="match status" value="1"/>
</dbReference>
<keyword evidence="1" id="KW-0472">Membrane</keyword>
<dbReference type="GO" id="GO:0000155">
    <property type="term" value="F:phosphorelay sensor kinase activity"/>
    <property type="evidence" value="ECO:0007669"/>
    <property type="project" value="InterPro"/>
</dbReference>
<keyword evidence="3" id="KW-0808">Transferase</keyword>
<name>A0A3B1ADK3_9ZZZZ</name>
<evidence type="ECO:0000256" key="1">
    <source>
        <dbReference type="SAM" id="Phobius"/>
    </source>
</evidence>
<feature type="transmembrane region" description="Helical" evidence="1">
    <location>
        <begin position="85"/>
        <end position="109"/>
    </location>
</feature>
<dbReference type="GO" id="GO:0016020">
    <property type="term" value="C:membrane"/>
    <property type="evidence" value="ECO:0007669"/>
    <property type="project" value="InterPro"/>
</dbReference>
<sequence length="355" mass="40557">MKTSIQPDKNECFIPNLCSLRAVFLVVVIAQLFAFLVVLIPQTGTHQTRWEDLGLISMYVQWSALTSCYALCAVRSLLRRYSARVVAVTSYLIVLLVVFVISELAYWYVYPGAPQRLSHVMFVSHTLLITFILAGLILRYFYIQHQWRQQVCAEAEARLQSLQSRIRPHFFFNSLNTIASLTRTNASKAEAAVHDLADLFRASLSDALKFHSFRDELNLCERYLDIERLRLGDRLKINWDIGSIPKDSYVPPLLIQPLLENAIYHGIEPRTGGGLINISGDKEKGMIRLIIQNPVPLNHAKANKGNQIAQQNIRDRLQTLFPGKGDLNVFAEEDNYSVTLSWPYQNEHDEDISHR</sequence>
<evidence type="ECO:0000313" key="3">
    <source>
        <dbReference type="EMBL" id="VAW98022.1"/>
    </source>
</evidence>
<proteinExistence type="predicted"/>
<dbReference type="EMBL" id="UOFR01000056">
    <property type="protein sequence ID" value="VAW98022.1"/>
    <property type="molecule type" value="Genomic_DNA"/>
</dbReference>
<feature type="domain" description="Signal transduction histidine kinase internal region" evidence="2">
    <location>
        <begin position="157"/>
        <end position="235"/>
    </location>
</feature>
<keyword evidence="3" id="KW-0418">Kinase</keyword>
<feature type="transmembrane region" description="Helical" evidence="1">
    <location>
        <begin position="60"/>
        <end position="78"/>
    </location>
</feature>
<feature type="transmembrane region" description="Helical" evidence="1">
    <location>
        <begin position="20"/>
        <end position="40"/>
    </location>
</feature>
<dbReference type="SUPFAM" id="SSF55874">
    <property type="entry name" value="ATPase domain of HSP90 chaperone/DNA topoisomerase II/histidine kinase"/>
    <property type="match status" value="1"/>
</dbReference>
<organism evidence="3">
    <name type="scientific">hydrothermal vent metagenome</name>
    <dbReference type="NCBI Taxonomy" id="652676"/>
    <lineage>
        <taxon>unclassified sequences</taxon>
        <taxon>metagenomes</taxon>
        <taxon>ecological metagenomes</taxon>
    </lineage>
</organism>
<dbReference type="InterPro" id="IPR036890">
    <property type="entry name" value="HATPase_C_sf"/>
</dbReference>
<dbReference type="InterPro" id="IPR010559">
    <property type="entry name" value="Sig_transdc_His_kin_internal"/>
</dbReference>
<dbReference type="Pfam" id="PF06580">
    <property type="entry name" value="His_kinase"/>
    <property type="match status" value="1"/>
</dbReference>
<evidence type="ECO:0000259" key="2">
    <source>
        <dbReference type="Pfam" id="PF06580"/>
    </source>
</evidence>
<reference evidence="3" key="1">
    <citation type="submission" date="2018-06" db="EMBL/GenBank/DDBJ databases">
        <authorList>
            <person name="Zhirakovskaya E."/>
        </authorList>
    </citation>
    <scope>NUCLEOTIDE SEQUENCE</scope>
</reference>
<dbReference type="InterPro" id="IPR050640">
    <property type="entry name" value="Bact_2-comp_sensor_kinase"/>
</dbReference>
<dbReference type="AlphaFoldDB" id="A0A3B1ADK3"/>
<gene>
    <name evidence="3" type="ORF">MNBD_GAMMA21-741</name>
</gene>